<comment type="caution">
    <text evidence="2">The sequence shown here is derived from an EMBL/GenBank/DDBJ whole genome shotgun (WGS) entry which is preliminary data.</text>
</comment>
<evidence type="ECO:0000313" key="5">
    <source>
        <dbReference type="Proteomes" id="UP000307517"/>
    </source>
</evidence>
<keyword evidence="1" id="KW-0472">Membrane</keyword>
<feature type="transmembrane region" description="Helical" evidence="1">
    <location>
        <begin position="143"/>
        <end position="164"/>
    </location>
</feature>
<dbReference type="Proteomes" id="UP000307517">
    <property type="component" value="Unassembled WGS sequence"/>
</dbReference>
<dbReference type="EMBL" id="SSHM01000001">
    <property type="protein sequence ID" value="THC81197.1"/>
    <property type="molecule type" value="Genomic_DNA"/>
</dbReference>
<organism evidence="2 6">
    <name type="scientific">Lacticaseibacillus rhamnosus</name>
    <name type="common">Lactobacillus rhamnosus</name>
    <dbReference type="NCBI Taxonomy" id="47715"/>
    <lineage>
        <taxon>Bacteria</taxon>
        <taxon>Bacillati</taxon>
        <taxon>Bacillota</taxon>
        <taxon>Bacilli</taxon>
        <taxon>Lactobacillales</taxon>
        <taxon>Lactobacillaceae</taxon>
        <taxon>Lacticaseibacillus</taxon>
    </lineage>
</organism>
<dbReference type="EMBL" id="JABXWP010000012">
    <property type="protein sequence ID" value="NVO88650.1"/>
    <property type="molecule type" value="Genomic_DNA"/>
</dbReference>
<name>A0A508Z3I1_LACRH</name>
<reference evidence="4 5" key="1">
    <citation type="submission" date="2019-04" db="EMBL/GenBank/DDBJ databases">
        <title>Genome Announcement to Ensure Probiotic Safety of Lactobacillus rhamnosus UBLR-58.</title>
        <authorList>
            <person name="Sulthana A."/>
            <person name="Lakshmi S.G."/>
            <person name="Madempudi R.S."/>
        </authorList>
    </citation>
    <scope>NUCLEOTIDE SEQUENCE [LARGE SCALE GENOMIC DNA]</scope>
    <source>
        <strain evidence="4 5">UBLR-58</strain>
    </source>
</reference>
<gene>
    <name evidence="4" type="ORF">E6L36_12990</name>
    <name evidence="3" type="ORF">H0N82_05805</name>
    <name evidence="2" type="ORF">HWN39_09040</name>
</gene>
<keyword evidence="1" id="KW-0812">Transmembrane</keyword>
<dbReference type="EMBL" id="JACCKI010000003">
    <property type="protein sequence ID" value="NZA04630.1"/>
    <property type="molecule type" value="Genomic_DNA"/>
</dbReference>
<evidence type="ECO:0000313" key="6">
    <source>
        <dbReference type="Proteomes" id="UP000542889"/>
    </source>
</evidence>
<dbReference type="RefSeq" id="WP_005691521.1">
    <property type="nucleotide sequence ID" value="NZ_CABFNI010000015.1"/>
</dbReference>
<evidence type="ECO:0000313" key="7">
    <source>
        <dbReference type="Proteomes" id="UP000552935"/>
    </source>
</evidence>
<dbReference type="Proteomes" id="UP000542889">
    <property type="component" value="Unassembled WGS sequence"/>
</dbReference>
<sequence length="167" mass="18463">MVNTIRGKVSNYFQSLAQLLHLNLKRVFYTIILILALVPLAYVLFLMLNAAKEGLSITGVMKERPTIAILSIVAGLDVMCGYSLWMIREQVLADRRLYQMILIGVLITQLFVSNLLVAGAAVAGLMFSGQIQNTDAILPKSKVIVPMSLLTFGYVFCMAMMVAVMTR</sequence>
<dbReference type="Proteomes" id="UP000552935">
    <property type="component" value="Unassembled WGS sequence"/>
</dbReference>
<evidence type="ECO:0000313" key="4">
    <source>
        <dbReference type="EMBL" id="THC81197.1"/>
    </source>
</evidence>
<accession>A0A508Z3I1</accession>
<protein>
    <submittedName>
        <fullName evidence="2">Uncharacterized protein</fullName>
    </submittedName>
</protein>
<evidence type="ECO:0000256" key="1">
    <source>
        <dbReference type="SAM" id="Phobius"/>
    </source>
</evidence>
<feature type="transmembrane region" description="Helical" evidence="1">
    <location>
        <begin position="97"/>
        <end position="123"/>
    </location>
</feature>
<reference evidence="2 6" key="2">
    <citation type="submission" date="2020-06" db="EMBL/GenBank/DDBJ databases">
        <title>Lactobacillus rhamnosus QC,genome.</title>
        <authorList>
            <person name="Yi H."/>
            <person name="Jin M."/>
        </authorList>
    </citation>
    <scope>NUCLEOTIDE SEQUENCE [LARGE SCALE GENOMIC DNA]</scope>
    <source>
        <strain evidence="2 6">QC</strain>
    </source>
</reference>
<evidence type="ECO:0000313" key="3">
    <source>
        <dbReference type="EMBL" id="NZA04630.1"/>
    </source>
</evidence>
<reference evidence="3 7" key="3">
    <citation type="submission" date="2020-07" db="EMBL/GenBank/DDBJ databases">
        <title>Organ Donor 1.</title>
        <authorList>
            <person name="Marsh A.J."/>
            <person name="Azcarate-Peril M.A."/>
        </authorList>
    </citation>
    <scope>NUCLEOTIDE SEQUENCE [LARGE SCALE GENOMIC DNA]</scope>
    <source>
        <strain evidence="3 7">AMC0712</strain>
    </source>
</reference>
<feature type="transmembrane region" description="Helical" evidence="1">
    <location>
        <begin position="27"/>
        <end position="47"/>
    </location>
</feature>
<dbReference type="AlphaFoldDB" id="A0A508Z3I1"/>
<proteinExistence type="predicted"/>
<evidence type="ECO:0000313" key="2">
    <source>
        <dbReference type="EMBL" id="NVO88650.1"/>
    </source>
</evidence>
<feature type="transmembrane region" description="Helical" evidence="1">
    <location>
        <begin position="67"/>
        <end position="85"/>
    </location>
</feature>
<keyword evidence="1" id="KW-1133">Transmembrane helix</keyword>